<dbReference type="SUPFAM" id="SSF47413">
    <property type="entry name" value="lambda repressor-like DNA-binding domains"/>
    <property type="match status" value="1"/>
</dbReference>
<dbReference type="CDD" id="cd00093">
    <property type="entry name" value="HTH_XRE"/>
    <property type="match status" value="1"/>
</dbReference>
<dbReference type="InterPro" id="IPR010982">
    <property type="entry name" value="Lambda_DNA-bd_dom_sf"/>
</dbReference>
<dbReference type="RefSeq" id="WP_006711904.1">
    <property type="nucleotide sequence ID" value="NZ_AFWF01000104.1"/>
</dbReference>
<dbReference type="Proteomes" id="UP000004605">
    <property type="component" value="Unassembled WGS sequence"/>
</dbReference>
<dbReference type="InterPro" id="IPR001387">
    <property type="entry name" value="Cro/C1-type_HTH"/>
</dbReference>
<organism evidence="1 2">
    <name type="scientific">Vibrio ichthyoenteri ATCC 700023</name>
    <dbReference type="NCBI Taxonomy" id="870968"/>
    <lineage>
        <taxon>Bacteria</taxon>
        <taxon>Pseudomonadati</taxon>
        <taxon>Pseudomonadota</taxon>
        <taxon>Gammaproteobacteria</taxon>
        <taxon>Vibrionales</taxon>
        <taxon>Vibrionaceae</taxon>
        <taxon>Vibrio</taxon>
    </lineage>
</organism>
<name>F9S1D4_9VIBR</name>
<sequence>MEFTVKDNEALYQVWMSQKSKMRLTQMEFAKKLGMNQLEFSSILRGERPLSMAFVSRFCNLLNLESHRVVPSLRTQPNIKEVYLESRMTVDGEIKRAYIEGNQVVVEYLHTVFQPAEVTGSMN</sequence>
<dbReference type="EMBL" id="AFWF01000104">
    <property type="protein sequence ID" value="EGU41973.1"/>
    <property type="molecule type" value="Genomic_DNA"/>
</dbReference>
<dbReference type="OrthoDB" id="5916950at2"/>
<dbReference type="Gene3D" id="1.10.260.40">
    <property type="entry name" value="lambda repressor-like DNA-binding domains"/>
    <property type="match status" value="1"/>
</dbReference>
<protein>
    <recommendedName>
        <fullName evidence="3">L-threonine 3-dehydrogenase</fullName>
    </recommendedName>
</protein>
<dbReference type="AlphaFoldDB" id="F9S1D4"/>
<reference evidence="1 2" key="1">
    <citation type="journal article" date="2012" name="Int. J. Syst. Evol. Microbiol.">
        <title>Vibrio caribbeanicus sp. nov., isolated from the marine sponge Scleritoderma cyanea.</title>
        <authorList>
            <person name="Hoffmann M."/>
            <person name="Monday S.R."/>
            <person name="Allard M.W."/>
            <person name="Strain E.A."/>
            <person name="Whittaker P."/>
            <person name="Naum M."/>
            <person name="McCarthy P.J."/>
            <person name="Lopez J.V."/>
            <person name="Fischer M."/>
            <person name="Brown E.W."/>
        </authorList>
    </citation>
    <scope>NUCLEOTIDE SEQUENCE [LARGE SCALE GENOMIC DNA]</scope>
    <source>
        <strain evidence="1 2">ATCC 700023</strain>
    </source>
</reference>
<proteinExistence type="predicted"/>
<dbReference type="GO" id="GO:0003677">
    <property type="term" value="F:DNA binding"/>
    <property type="evidence" value="ECO:0007669"/>
    <property type="project" value="InterPro"/>
</dbReference>
<accession>F9S1D4</accession>
<evidence type="ECO:0000313" key="2">
    <source>
        <dbReference type="Proteomes" id="UP000004605"/>
    </source>
</evidence>
<keyword evidence="2" id="KW-1185">Reference proteome</keyword>
<gene>
    <name evidence="1" type="ORF">VII00023_00160</name>
</gene>
<evidence type="ECO:0008006" key="3">
    <source>
        <dbReference type="Google" id="ProtNLM"/>
    </source>
</evidence>
<evidence type="ECO:0000313" key="1">
    <source>
        <dbReference type="EMBL" id="EGU41973.1"/>
    </source>
</evidence>
<comment type="caution">
    <text evidence="1">The sequence shown here is derived from an EMBL/GenBank/DDBJ whole genome shotgun (WGS) entry which is preliminary data.</text>
</comment>